<accession>A0AA50CPS5</accession>
<keyword evidence="1" id="KW-0812">Transmembrane</keyword>
<dbReference type="EMBL" id="CP132302">
    <property type="protein sequence ID" value="WLR98201.1"/>
    <property type="molecule type" value="Genomic_DNA"/>
</dbReference>
<sequence>MTKQENRRQRERQDPHWIEWLTGVVSALLVAAMLGWLGWEAIMRPTTPPDLSIHVVSTERAASGYRVAFDIANTGTTTAAAVTVIGRLIQDGRVIEENPVVFDYVAAQSKTEGAIFFRNDPAAGEMSIQPAGYTSP</sequence>
<proteinExistence type="predicted"/>
<keyword evidence="3" id="KW-1185">Reference proteome</keyword>
<evidence type="ECO:0000313" key="2">
    <source>
        <dbReference type="EMBL" id="WLR98201.1"/>
    </source>
</evidence>
<keyword evidence="1" id="KW-1133">Transmembrane helix</keyword>
<keyword evidence="1" id="KW-0472">Membrane</keyword>
<feature type="transmembrane region" description="Helical" evidence="1">
    <location>
        <begin position="20"/>
        <end position="39"/>
    </location>
</feature>
<dbReference type="InterPro" id="IPR013417">
    <property type="entry name" value="CHP02588"/>
</dbReference>
<dbReference type="NCBIfam" id="TIGR02588">
    <property type="entry name" value="TIGR02588 family protein"/>
    <property type="match status" value="1"/>
</dbReference>
<dbReference type="Proteomes" id="UP001234585">
    <property type="component" value="Chromosome"/>
</dbReference>
<name>A0AA50CPS5_9HYPH</name>
<gene>
    <name evidence="2" type="ORF">Q9313_03990</name>
</gene>
<reference evidence="2 3" key="1">
    <citation type="submission" date="2023-08" db="EMBL/GenBank/DDBJ databases">
        <title>Pathogen: clinical or host-associated sample.</title>
        <authorList>
            <person name="Hergert J."/>
            <person name="Casey R."/>
            <person name="Wagner J."/>
            <person name="Young E.L."/>
            <person name="Oakeson K.F."/>
        </authorList>
    </citation>
    <scope>NUCLEOTIDE SEQUENCE [LARGE SCALE GENOMIC DNA]</scope>
    <source>
        <strain evidence="2 3">1760953</strain>
    </source>
</reference>
<dbReference type="AlphaFoldDB" id="A0AA50CPS5"/>
<protein>
    <submittedName>
        <fullName evidence="2">TIGR02588 family protein</fullName>
    </submittedName>
</protein>
<organism evidence="2 3">
    <name type="scientific">Shinella sumterensis</name>
    <dbReference type="NCBI Taxonomy" id="1967501"/>
    <lineage>
        <taxon>Bacteria</taxon>
        <taxon>Pseudomonadati</taxon>
        <taxon>Pseudomonadota</taxon>
        <taxon>Alphaproteobacteria</taxon>
        <taxon>Hyphomicrobiales</taxon>
        <taxon>Rhizobiaceae</taxon>
        <taxon>Shinella</taxon>
    </lineage>
</organism>
<evidence type="ECO:0000256" key="1">
    <source>
        <dbReference type="SAM" id="Phobius"/>
    </source>
</evidence>
<dbReference type="RefSeq" id="WP_306037999.1">
    <property type="nucleotide sequence ID" value="NZ_CP132302.1"/>
</dbReference>
<evidence type="ECO:0000313" key="3">
    <source>
        <dbReference type="Proteomes" id="UP001234585"/>
    </source>
</evidence>